<evidence type="ECO:0000256" key="1">
    <source>
        <dbReference type="ARBA" id="ARBA00004236"/>
    </source>
</evidence>
<sequence>MWDTPPAGFTDPDGAAGAAGATDPPGPAGPGNRPASTGADTGTGTGSGAPAGPVRPTGSVGPTGPARRAGAPPYGLPGRPGPTGPTDPAGPPRWPGPASHLARIAREAAERARQSDMILEYVREALADARRRVRRENETAAVLLAVTGAAAGAVVTGVTTGHWRPGELPGQTGWLWWTGAFLWVMGLLVLGGSLCPPIANLAGRALERRRCYLRGFTGRLRAAHGAEGEGPGGGPRIDLIVLEIRRLNALADAKHRYIRRSVLLMLLSIAFCVLPTLVGTPL</sequence>
<feature type="transmembrane region" description="Helical" evidence="9">
    <location>
        <begin position="175"/>
        <end position="199"/>
    </location>
</feature>
<keyword evidence="3 9" id="KW-0812">Transmembrane</keyword>
<evidence type="ECO:0000256" key="4">
    <source>
        <dbReference type="ARBA" id="ARBA00022741"/>
    </source>
</evidence>
<organism evidence="11 12">
    <name type="scientific">Streptosporangium longisporum</name>
    <dbReference type="NCBI Taxonomy" id="46187"/>
    <lineage>
        <taxon>Bacteria</taxon>
        <taxon>Bacillati</taxon>
        <taxon>Actinomycetota</taxon>
        <taxon>Actinomycetes</taxon>
        <taxon>Streptosporangiales</taxon>
        <taxon>Streptosporangiaceae</taxon>
        <taxon>Streptosporangium</taxon>
    </lineage>
</organism>
<evidence type="ECO:0000313" key="12">
    <source>
        <dbReference type="Proteomes" id="UP001499930"/>
    </source>
</evidence>
<dbReference type="Proteomes" id="UP001499930">
    <property type="component" value="Unassembled WGS sequence"/>
</dbReference>
<feature type="transmembrane region" description="Helical" evidence="9">
    <location>
        <begin position="140"/>
        <end position="163"/>
    </location>
</feature>
<evidence type="ECO:0000313" key="11">
    <source>
        <dbReference type="EMBL" id="GAA3009002.1"/>
    </source>
</evidence>
<feature type="compositionally biased region" description="Low complexity" evidence="8">
    <location>
        <begin position="30"/>
        <end position="40"/>
    </location>
</feature>
<evidence type="ECO:0000256" key="7">
    <source>
        <dbReference type="ARBA" id="ARBA00023136"/>
    </source>
</evidence>
<protein>
    <recommendedName>
        <fullName evidence="10">Pycsar effector protein domain-containing protein</fullName>
    </recommendedName>
</protein>
<evidence type="ECO:0000256" key="9">
    <source>
        <dbReference type="SAM" id="Phobius"/>
    </source>
</evidence>
<feature type="compositionally biased region" description="Low complexity" evidence="8">
    <location>
        <begin position="62"/>
        <end position="77"/>
    </location>
</feature>
<evidence type="ECO:0000256" key="2">
    <source>
        <dbReference type="ARBA" id="ARBA00022475"/>
    </source>
</evidence>
<evidence type="ECO:0000259" key="10">
    <source>
        <dbReference type="Pfam" id="PF18967"/>
    </source>
</evidence>
<feature type="compositionally biased region" description="Low complexity" evidence="8">
    <location>
        <begin position="1"/>
        <end position="23"/>
    </location>
</feature>
<keyword evidence="7 9" id="KW-0472">Membrane</keyword>
<evidence type="ECO:0000256" key="8">
    <source>
        <dbReference type="SAM" id="MobiDB-lite"/>
    </source>
</evidence>
<name>A0ABP6KJQ6_9ACTN</name>
<comment type="subcellular location">
    <subcellularLocation>
        <location evidence="1">Cell membrane</location>
    </subcellularLocation>
</comment>
<evidence type="ECO:0000256" key="6">
    <source>
        <dbReference type="ARBA" id="ARBA00023118"/>
    </source>
</evidence>
<evidence type="ECO:0000256" key="5">
    <source>
        <dbReference type="ARBA" id="ARBA00022989"/>
    </source>
</evidence>
<proteinExistence type="predicted"/>
<dbReference type="InterPro" id="IPR043760">
    <property type="entry name" value="PycTM_dom"/>
</dbReference>
<evidence type="ECO:0000256" key="3">
    <source>
        <dbReference type="ARBA" id="ARBA00022692"/>
    </source>
</evidence>
<keyword evidence="12" id="KW-1185">Reference proteome</keyword>
<dbReference type="Pfam" id="PF18967">
    <property type="entry name" value="PycTM"/>
    <property type="match status" value="1"/>
</dbReference>
<feature type="compositionally biased region" description="Pro residues" evidence="8">
    <location>
        <begin position="79"/>
        <end position="95"/>
    </location>
</feature>
<gene>
    <name evidence="11" type="ORF">GCM10017559_34270</name>
</gene>
<comment type="caution">
    <text evidence="11">The sequence shown here is derived from an EMBL/GenBank/DDBJ whole genome shotgun (WGS) entry which is preliminary data.</text>
</comment>
<feature type="domain" description="Pycsar effector protein" evidence="10">
    <location>
        <begin position="123"/>
        <end position="277"/>
    </location>
</feature>
<dbReference type="EMBL" id="BAAAWD010000007">
    <property type="protein sequence ID" value="GAA3009002.1"/>
    <property type="molecule type" value="Genomic_DNA"/>
</dbReference>
<feature type="transmembrane region" description="Helical" evidence="9">
    <location>
        <begin position="262"/>
        <end position="280"/>
    </location>
</feature>
<reference evidence="12" key="1">
    <citation type="journal article" date="2019" name="Int. J. Syst. Evol. Microbiol.">
        <title>The Global Catalogue of Microorganisms (GCM) 10K type strain sequencing project: providing services to taxonomists for standard genome sequencing and annotation.</title>
        <authorList>
            <consortium name="The Broad Institute Genomics Platform"/>
            <consortium name="The Broad Institute Genome Sequencing Center for Infectious Disease"/>
            <person name="Wu L."/>
            <person name="Ma J."/>
        </authorList>
    </citation>
    <scope>NUCLEOTIDE SEQUENCE [LARGE SCALE GENOMIC DNA]</scope>
    <source>
        <strain evidence="12">JCM 3106</strain>
    </source>
</reference>
<accession>A0ABP6KJQ6</accession>
<feature type="region of interest" description="Disordered" evidence="8">
    <location>
        <begin position="1"/>
        <end position="98"/>
    </location>
</feature>
<keyword evidence="4" id="KW-0547">Nucleotide-binding</keyword>
<keyword evidence="5 9" id="KW-1133">Transmembrane helix</keyword>
<keyword evidence="6" id="KW-0051">Antiviral defense</keyword>
<keyword evidence="2" id="KW-1003">Cell membrane</keyword>